<dbReference type="Proteomes" id="UP000728032">
    <property type="component" value="Unassembled WGS sequence"/>
</dbReference>
<keyword evidence="3" id="KW-1185">Reference proteome</keyword>
<name>A0A7R9QZT4_9ACAR</name>
<dbReference type="EMBL" id="OC954635">
    <property type="protein sequence ID" value="CAD7664629.1"/>
    <property type="molecule type" value="Genomic_DNA"/>
</dbReference>
<evidence type="ECO:0000313" key="3">
    <source>
        <dbReference type="Proteomes" id="UP000728032"/>
    </source>
</evidence>
<feature type="signal peptide" evidence="1">
    <location>
        <begin position="1"/>
        <end position="21"/>
    </location>
</feature>
<dbReference type="EMBL" id="CAJPVJ010039810">
    <property type="protein sequence ID" value="CAG2181766.1"/>
    <property type="molecule type" value="Genomic_DNA"/>
</dbReference>
<evidence type="ECO:0000256" key="1">
    <source>
        <dbReference type="SAM" id="SignalP"/>
    </source>
</evidence>
<organism evidence="2">
    <name type="scientific">Oppiella nova</name>
    <dbReference type="NCBI Taxonomy" id="334625"/>
    <lineage>
        <taxon>Eukaryota</taxon>
        <taxon>Metazoa</taxon>
        <taxon>Ecdysozoa</taxon>
        <taxon>Arthropoda</taxon>
        <taxon>Chelicerata</taxon>
        <taxon>Arachnida</taxon>
        <taxon>Acari</taxon>
        <taxon>Acariformes</taxon>
        <taxon>Sarcoptiformes</taxon>
        <taxon>Oribatida</taxon>
        <taxon>Brachypylina</taxon>
        <taxon>Oppioidea</taxon>
        <taxon>Oppiidae</taxon>
        <taxon>Oppiella</taxon>
    </lineage>
</organism>
<keyword evidence="1" id="KW-0732">Signal</keyword>
<protein>
    <submittedName>
        <fullName evidence="2">Uncharacterized protein</fullName>
    </submittedName>
</protein>
<proteinExistence type="predicted"/>
<accession>A0A7R9QZT4</accession>
<gene>
    <name evidence="2" type="ORF">ONB1V03_LOCUS21187</name>
</gene>
<dbReference type="AlphaFoldDB" id="A0A7R9QZT4"/>
<sequence length="72" mass="7793">MAFVWLQWVLIVSSLASIAISSEVATNETAETAVVPQWAAPQPDERELRGVGAMDPGNYTICLLDIPSHLVL</sequence>
<evidence type="ECO:0000313" key="2">
    <source>
        <dbReference type="EMBL" id="CAD7664629.1"/>
    </source>
</evidence>
<reference evidence="2" key="1">
    <citation type="submission" date="2020-11" db="EMBL/GenBank/DDBJ databases">
        <authorList>
            <person name="Tran Van P."/>
        </authorList>
    </citation>
    <scope>NUCLEOTIDE SEQUENCE</scope>
</reference>
<feature type="chain" id="PRO_5036211961" evidence="1">
    <location>
        <begin position="22"/>
        <end position="72"/>
    </location>
</feature>